<evidence type="ECO:0000313" key="3">
    <source>
        <dbReference type="EMBL" id="AQT69086.1"/>
    </source>
</evidence>
<reference evidence="4" key="1">
    <citation type="submission" date="2017-02" db="EMBL/GenBank/DDBJ databases">
        <title>Comparative genomics and description of representatives of a novel lineage of planctomycetes thriving in anoxic sediments.</title>
        <authorList>
            <person name="Spring S."/>
            <person name="Bunk B."/>
            <person name="Sproer C."/>
        </authorList>
    </citation>
    <scope>NUCLEOTIDE SEQUENCE [LARGE SCALE GENOMIC DNA]</scope>
    <source>
        <strain evidence="4">ST-NAGAB-D1</strain>
    </source>
</reference>
<dbReference type="InterPro" id="IPR025150">
    <property type="entry name" value="GH123_cat"/>
</dbReference>
<gene>
    <name evidence="3" type="ORF">STSP2_02272</name>
</gene>
<dbReference type="Pfam" id="PF22680">
    <property type="entry name" value="Glyco_hydro_123_N_2"/>
    <property type="match status" value="1"/>
</dbReference>
<feature type="domain" description="Glycoside hydrolase 123 catalytic" evidence="1">
    <location>
        <begin position="104"/>
        <end position="415"/>
    </location>
</feature>
<feature type="domain" description="Glycoside hydrolase 123 N-terminal" evidence="2">
    <location>
        <begin position="25"/>
        <end position="71"/>
    </location>
</feature>
<dbReference type="Pfam" id="PF13320">
    <property type="entry name" value="GH123_cat"/>
    <property type="match status" value="1"/>
</dbReference>
<dbReference type="AlphaFoldDB" id="A0A1U9NNJ2"/>
<evidence type="ECO:0000313" key="4">
    <source>
        <dbReference type="Proteomes" id="UP000189674"/>
    </source>
</evidence>
<dbReference type="InterPro" id="IPR053850">
    <property type="entry name" value="Glyco_hydro_123_N_2"/>
</dbReference>
<accession>A0A1U9NNJ2</accession>
<name>A0A1U9NNJ2_9BACT</name>
<protein>
    <submittedName>
        <fullName evidence="3">Uncharacterized protein</fullName>
    </submittedName>
</protein>
<dbReference type="KEGG" id="alus:STSP2_02272"/>
<evidence type="ECO:0000259" key="2">
    <source>
        <dbReference type="Pfam" id="PF22680"/>
    </source>
</evidence>
<evidence type="ECO:0000259" key="1">
    <source>
        <dbReference type="Pfam" id="PF13320"/>
    </source>
</evidence>
<sequence length="481" mass="54618">MVSKDGDSLGDGSLNANFVRYVLAAETLYPDILDPVERLNLAANTTRPVWVTMEVPRDAKPGHYSGKVAVKAAGNVRLDFTFKLEVLPLTLPAPKDWKFHLDLWQNPFAVARWHRVEPWSDEHFRLMEPYWRMLAEAGQKCLTVSLFHHPWGAQVYDGFEEMVTWTRKSDGTWEYDFSILDKYVAFAERVGLDDQINCYSMIPWTNSFRYIDAKSGDWKDVGAIAGNPAYEEIWGPFLKALEQHSKEKGWGGRLTIAIDERGEKQVLAATGILKKYAPSIQLSSASNHPPSDFTINDWSSTFGTSVDPNMVQERNSRGLKTTFYVCCNPTRPNTFTFSPPAESAWMGLYAAAQNRSGFLRWAYNSWNENPFYDTKYWPQVWAAGDCFMIYPGPRSSIRFERLREGIQDYEKIYILRKLAAKQLNDPRVKKAVKELDAALAVIDHQSVTNNTAASVQVKDVNVSILQLSRLVICPSSLVQSL</sequence>
<dbReference type="Proteomes" id="UP000189674">
    <property type="component" value="Chromosome"/>
</dbReference>
<proteinExistence type="predicted"/>
<dbReference type="STRING" id="1936003.STSP2_02272"/>
<organism evidence="3 4">
    <name type="scientific">Anaerohalosphaera lusitana</name>
    <dbReference type="NCBI Taxonomy" id="1936003"/>
    <lineage>
        <taxon>Bacteria</taxon>
        <taxon>Pseudomonadati</taxon>
        <taxon>Planctomycetota</taxon>
        <taxon>Phycisphaerae</taxon>
        <taxon>Sedimentisphaerales</taxon>
        <taxon>Anaerohalosphaeraceae</taxon>
        <taxon>Anaerohalosphaera</taxon>
    </lineage>
</organism>
<dbReference type="EMBL" id="CP019791">
    <property type="protein sequence ID" value="AQT69086.1"/>
    <property type="molecule type" value="Genomic_DNA"/>
</dbReference>
<keyword evidence="4" id="KW-1185">Reference proteome</keyword>